<dbReference type="GO" id="GO:0006487">
    <property type="term" value="P:protein N-linked glycosylation"/>
    <property type="evidence" value="ECO:0007669"/>
    <property type="project" value="TreeGrafter"/>
</dbReference>
<name>A0AAN7BT78_9PEZI</name>
<keyword evidence="3" id="KW-1185">Reference proteome</keyword>
<organism evidence="2 3">
    <name type="scientific">Podospora fimiseda</name>
    <dbReference type="NCBI Taxonomy" id="252190"/>
    <lineage>
        <taxon>Eukaryota</taxon>
        <taxon>Fungi</taxon>
        <taxon>Dikarya</taxon>
        <taxon>Ascomycota</taxon>
        <taxon>Pezizomycotina</taxon>
        <taxon>Sordariomycetes</taxon>
        <taxon>Sordariomycetidae</taxon>
        <taxon>Sordariales</taxon>
        <taxon>Podosporaceae</taxon>
        <taxon>Podospora</taxon>
    </lineage>
</organism>
<sequence length="606" mass="67958">MPPTLDISRTGHHPRNGILPPRMNLRRAKSYNHEKGPLSSTSSRFNFNHLVFSPPPSPGLPSLSPPVMKPKKTVLGFRPIRLVRYSIRILSVVVVFFIALEVLTQLFGPDVPEVTSESEPVVEVEMVSQKGTPDFPTPIVLTNHRGKAKWTVSIPPGTSFPLKPEQYTEVCRKCRQVAARAHEIRSQGTALQQFSLLSDSPEYGFVDVQEAQKAGYLVTQVPDWIDTRKPICKKSLTFVLESKDAGLGRSLLMLWTAYGLAQKEGRAFFIDDTRWAYGKYADIFQPPPVPSDCSPPPTNEIIPCPRQARHLVVSAATADEFFDVLNTESPYGPSESHDDVSRKKQFDLARQGHDALFYLNEEDNRYVETRIRQLAAKRIVPKTKGQQMGIAVGVHVRRGDRHPLEIQYSRSYLPLNMYSDLARETVENRFNRSGPFGKDDKEAKRHSIMILASDDPMVYETDELRANLGGMMNVYPAQSRIKLAHKQMIEKSRGEAKTTMHKYEDESFGWEGGFFAAMFWSLGMTTPNAAAKVDEKMESESLRLRSLVGRAYMMDLAVLADASDVVVCTVSAAGCRLLGVMMGWDSAIVKGEWKNIDGGFKWMGVE</sequence>
<dbReference type="PANTHER" id="PTHR13132:SF29">
    <property type="entry name" value="ALPHA-(1,6)-FUCOSYLTRANSFERASE"/>
    <property type="match status" value="1"/>
</dbReference>
<accession>A0AAN7BT78</accession>
<evidence type="ECO:0000256" key="1">
    <source>
        <dbReference type="SAM" id="MobiDB-lite"/>
    </source>
</evidence>
<gene>
    <name evidence="2" type="ORF">QBC38DRAFT_413087</name>
</gene>
<dbReference type="EMBL" id="MU865311">
    <property type="protein sequence ID" value="KAK4229109.1"/>
    <property type="molecule type" value="Genomic_DNA"/>
</dbReference>
<dbReference type="PANTHER" id="PTHR13132">
    <property type="entry name" value="ALPHA- 1,6 -FUCOSYLTRANSFERASE"/>
    <property type="match status" value="1"/>
</dbReference>
<dbReference type="GO" id="GO:0046921">
    <property type="term" value="F:alpha-(1-&gt;6)-fucosyltransferase activity"/>
    <property type="evidence" value="ECO:0007669"/>
    <property type="project" value="TreeGrafter"/>
</dbReference>
<evidence type="ECO:0000313" key="3">
    <source>
        <dbReference type="Proteomes" id="UP001301958"/>
    </source>
</evidence>
<proteinExistence type="predicted"/>
<reference evidence="2" key="1">
    <citation type="journal article" date="2023" name="Mol. Phylogenet. Evol.">
        <title>Genome-scale phylogeny and comparative genomics of the fungal order Sordariales.</title>
        <authorList>
            <person name="Hensen N."/>
            <person name="Bonometti L."/>
            <person name="Westerberg I."/>
            <person name="Brannstrom I.O."/>
            <person name="Guillou S."/>
            <person name="Cros-Aarteil S."/>
            <person name="Calhoun S."/>
            <person name="Haridas S."/>
            <person name="Kuo A."/>
            <person name="Mondo S."/>
            <person name="Pangilinan J."/>
            <person name="Riley R."/>
            <person name="LaButti K."/>
            <person name="Andreopoulos B."/>
            <person name="Lipzen A."/>
            <person name="Chen C."/>
            <person name="Yan M."/>
            <person name="Daum C."/>
            <person name="Ng V."/>
            <person name="Clum A."/>
            <person name="Steindorff A."/>
            <person name="Ohm R.A."/>
            <person name="Martin F."/>
            <person name="Silar P."/>
            <person name="Natvig D.O."/>
            <person name="Lalanne C."/>
            <person name="Gautier V."/>
            <person name="Ament-Velasquez S.L."/>
            <person name="Kruys A."/>
            <person name="Hutchinson M.I."/>
            <person name="Powell A.J."/>
            <person name="Barry K."/>
            <person name="Miller A.N."/>
            <person name="Grigoriev I.V."/>
            <person name="Debuchy R."/>
            <person name="Gladieux P."/>
            <person name="Hiltunen Thoren M."/>
            <person name="Johannesson H."/>
        </authorList>
    </citation>
    <scope>NUCLEOTIDE SEQUENCE</scope>
    <source>
        <strain evidence="2">CBS 990.96</strain>
    </source>
</reference>
<protein>
    <submittedName>
        <fullName evidence="2">Uncharacterized protein</fullName>
    </submittedName>
</protein>
<feature type="region of interest" description="Disordered" evidence="1">
    <location>
        <begin position="1"/>
        <end position="20"/>
    </location>
</feature>
<comment type="caution">
    <text evidence="2">The sequence shown here is derived from an EMBL/GenBank/DDBJ whole genome shotgun (WGS) entry which is preliminary data.</text>
</comment>
<reference evidence="2" key="2">
    <citation type="submission" date="2023-05" db="EMBL/GenBank/DDBJ databases">
        <authorList>
            <consortium name="Lawrence Berkeley National Laboratory"/>
            <person name="Steindorff A."/>
            <person name="Hensen N."/>
            <person name="Bonometti L."/>
            <person name="Westerberg I."/>
            <person name="Brannstrom I.O."/>
            <person name="Guillou S."/>
            <person name="Cros-Aarteil S."/>
            <person name="Calhoun S."/>
            <person name="Haridas S."/>
            <person name="Kuo A."/>
            <person name="Mondo S."/>
            <person name="Pangilinan J."/>
            <person name="Riley R."/>
            <person name="Labutti K."/>
            <person name="Andreopoulos B."/>
            <person name="Lipzen A."/>
            <person name="Chen C."/>
            <person name="Yanf M."/>
            <person name="Daum C."/>
            <person name="Ng V."/>
            <person name="Clum A."/>
            <person name="Ohm R."/>
            <person name="Martin F."/>
            <person name="Silar P."/>
            <person name="Natvig D."/>
            <person name="Lalanne C."/>
            <person name="Gautier V."/>
            <person name="Ament-Velasquez S.L."/>
            <person name="Kruys A."/>
            <person name="Hutchinson M.I."/>
            <person name="Powell A.J."/>
            <person name="Barry K."/>
            <person name="Miller A.N."/>
            <person name="Grigoriev I.V."/>
            <person name="Debuchy R."/>
            <person name="Gladieux P."/>
            <person name="Thoren M.H."/>
            <person name="Johannesson H."/>
        </authorList>
    </citation>
    <scope>NUCLEOTIDE SEQUENCE</scope>
    <source>
        <strain evidence="2">CBS 990.96</strain>
    </source>
</reference>
<evidence type="ECO:0000313" key="2">
    <source>
        <dbReference type="EMBL" id="KAK4229109.1"/>
    </source>
</evidence>
<dbReference type="AlphaFoldDB" id="A0AAN7BT78"/>
<dbReference type="Proteomes" id="UP001301958">
    <property type="component" value="Unassembled WGS sequence"/>
</dbReference>